<dbReference type="eggNOG" id="KOG2692">
    <property type="taxonomic scope" value="Eukaryota"/>
</dbReference>
<sequence length="346" mass="39138">MVFLFHVTAKNNTLLICLVLGVVRLVSFHIQLSHSNSKGDSSHGIPGAPTELSCKTEKTEKPGIDELPILMPFDRSRMGKRGYLRKENLFIHKANFLRYHSSTVFKSRNFAANATEIWSKYAWDRCALVGNSGSLLSADFGKEINEHDIVIRFNQAPTKGFEKFVGNRTTFRVLNALWTNIYAKNVKLNKDGSLDSRVNIRLGEIRSIPLEMDATLIISRTSVENFNFVYSALQKKRMDVRLLLLAPRVVTAAKWLLNEYRRLLCTHGYGPYTGGHTPSSGFVAIFVLLQLCKDIDLYGFGDSGLSARYHYYTGGGHRNSGNIVHSWVLEMEMIEALHRNDLLKIH</sequence>
<keyword evidence="6" id="KW-0735">Signal-anchor</keyword>
<dbReference type="Pfam" id="PF00777">
    <property type="entry name" value="Glyco_transf_29"/>
    <property type="match status" value="1"/>
</dbReference>
<keyword evidence="3" id="KW-0328">Glycosyltransferase</keyword>
<protein>
    <submittedName>
        <fullName evidence="12">Uncharacterized protein</fullName>
    </submittedName>
</protein>
<dbReference type="GO" id="GO:0000139">
    <property type="term" value="C:Golgi membrane"/>
    <property type="evidence" value="ECO:0007669"/>
    <property type="project" value="UniProtKB-SubCell"/>
</dbReference>
<proteinExistence type="inferred from homology"/>
<evidence type="ECO:0000256" key="9">
    <source>
        <dbReference type="ARBA" id="ARBA00023136"/>
    </source>
</evidence>
<keyword evidence="4" id="KW-0808">Transferase</keyword>
<name>K8ENS5_9CHLO</name>
<comment type="subcellular location">
    <subcellularLocation>
        <location evidence="1">Golgi apparatus membrane</location>
        <topology evidence="1">Single-pass type II membrane protein</topology>
    </subcellularLocation>
</comment>
<dbReference type="CDD" id="cd19952">
    <property type="entry name" value="GT29"/>
    <property type="match status" value="1"/>
</dbReference>
<feature type="region of interest" description="Disordered" evidence="11">
    <location>
        <begin position="34"/>
        <end position="57"/>
    </location>
</feature>
<dbReference type="PANTHER" id="PTHR11987:SF36">
    <property type="entry name" value="SIA-ALPHA-2,3-GAL-BETA-1,4-GLCNAC-R:ALPHA 2,8-SIALYLTRANSFERASE"/>
    <property type="match status" value="1"/>
</dbReference>
<accession>K8ENS5</accession>
<dbReference type="Proteomes" id="UP000198341">
    <property type="component" value="Chromosome 14"/>
</dbReference>
<dbReference type="KEGG" id="bpg:Bathy14g02010"/>
<comment type="similarity">
    <text evidence="2">Belongs to the glycosyltransferase 29 family.</text>
</comment>
<dbReference type="OrthoDB" id="10264956at2759"/>
<keyword evidence="9" id="KW-0472">Membrane</keyword>
<dbReference type="GO" id="GO:0008373">
    <property type="term" value="F:sialyltransferase activity"/>
    <property type="evidence" value="ECO:0007669"/>
    <property type="project" value="InterPro"/>
</dbReference>
<dbReference type="InterPro" id="IPR050943">
    <property type="entry name" value="Glycosyltr_29_Sialyltrsf"/>
</dbReference>
<evidence type="ECO:0000256" key="10">
    <source>
        <dbReference type="ARBA" id="ARBA00023180"/>
    </source>
</evidence>
<reference evidence="12 13" key="1">
    <citation type="submission" date="2011-10" db="EMBL/GenBank/DDBJ databases">
        <authorList>
            <person name="Genoscope - CEA"/>
        </authorList>
    </citation>
    <scope>NUCLEOTIDE SEQUENCE [LARGE SCALE GENOMIC DNA]</scope>
    <source>
        <strain evidence="12 13">RCC 1105</strain>
    </source>
</reference>
<evidence type="ECO:0000256" key="2">
    <source>
        <dbReference type="ARBA" id="ARBA00006003"/>
    </source>
</evidence>
<dbReference type="RefSeq" id="XP_007509249.1">
    <property type="nucleotide sequence ID" value="XM_007509187.1"/>
</dbReference>
<dbReference type="InterPro" id="IPR001675">
    <property type="entry name" value="Glyco_trans_29"/>
</dbReference>
<dbReference type="GeneID" id="19011996"/>
<evidence type="ECO:0000256" key="4">
    <source>
        <dbReference type="ARBA" id="ARBA00022679"/>
    </source>
</evidence>
<keyword evidence="8" id="KW-0333">Golgi apparatus</keyword>
<evidence type="ECO:0000256" key="1">
    <source>
        <dbReference type="ARBA" id="ARBA00004323"/>
    </source>
</evidence>
<gene>
    <name evidence="12" type="ordered locus">Bathy14g02010</name>
</gene>
<keyword evidence="13" id="KW-1185">Reference proteome</keyword>
<evidence type="ECO:0000256" key="11">
    <source>
        <dbReference type="SAM" id="MobiDB-lite"/>
    </source>
</evidence>
<keyword evidence="7" id="KW-1133">Transmembrane helix</keyword>
<evidence type="ECO:0000256" key="5">
    <source>
        <dbReference type="ARBA" id="ARBA00022692"/>
    </source>
</evidence>
<evidence type="ECO:0000256" key="8">
    <source>
        <dbReference type="ARBA" id="ARBA00023034"/>
    </source>
</evidence>
<dbReference type="Gene3D" id="3.90.1480.20">
    <property type="entry name" value="Glycosyl transferase family 29"/>
    <property type="match status" value="1"/>
</dbReference>
<dbReference type="AlphaFoldDB" id="K8ENS5"/>
<evidence type="ECO:0000256" key="3">
    <source>
        <dbReference type="ARBA" id="ARBA00022676"/>
    </source>
</evidence>
<dbReference type="EMBL" id="FO082265">
    <property type="protein sequence ID" value="CCO19706.1"/>
    <property type="molecule type" value="Genomic_DNA"/>
</dbReference>
<keyword evidence="5" id="KW-0812">Transmembrane</keyword>
<dbReference type="PANTHER" id="PTHR11987">
    <property type="entry name" value="ALPHA-2,8-SIALYLTRANSFERASE"/>
    <property type="match status" value="1"/>
</dbReference>
<evidence type="ECO:0000256" key="7">
    <source>
        <dbReference type="ARBA" id="ARBA00022989"/>
    </source>
</evidence>
<dbReference type="InterPro" id="IPR038578">
    <property type="entry name" value="GT29-like_sf"/>
</dbReference>
<evidence type="ECO:0000256" key="6">
    <source>
        <dbReference type="ARBA" id="ARBA00022968"/>
    </source>
</evidence>
<evidence type="ECO:0000313" key="12">
    <source>
        <dbReference type="EMBL" id="CCO19706.1"/>
    </source>
</evidence>
<keyword evidence="10" id="KW-0325">Glycoprotein</keyword>
<evidence type="ECO:0000313" key="13">
    <source>
        <dbReference type="Proteomes" id="UP000198341"/>
    </source>
</evidence>
<organism evidence="12 13">
    <name type="scientific">Bathycoccus prasinos</name>
    <dbReference type="NCBI Taxonomy" id="41875"/>
    <lineage>
        <taxon>Eukaryota</taxon>
        <taxon>Viridiplantae</taxon>
        <taxon>Chlorophyta</taxon>
        <taxon>Mamiellophyceae</taxon>
        <taxon>Mamiellales</taxon>
        <taxon>Bathycoccaceae</taxon>
        <taxon>Bathycoccus</taxon>
    </lineage>
</organism>